<dbReference type="InterPro" id="IPR050766">
    <property type="entry name" value="Bact_Lucif_Oxidored"/>
</dbReference>
<keyword evidence="4" id="KW-1185">Reference proteome</keyword>
<dbReference type="InterPro" id="IPR019949">
    <property type="entry name" value="CmoO-like"/>
</dbReference>
<dbReference type="SUPFAM" id="SSF51679">
    <property type="entry name" value="Bacterial luciferase-like"/>
    <property type="match status" value="1"/>
</dbReference>
<dbReference type="PANTHER" id="PTHR30137:SF6">
    <property type="entry name" value="LUCIFERASE-LIKE MONOOXYGENASE"/>
    <property type="match status" value="1"/>
</dbReference>
<dbReference type="EC" id="1.-.-.-" evidence="3"/>
<comment type="similarity">
    <text evidence="1">To bacterial alkanal monooxygenase alpha and beta chains.</text>
</comment>
<dbReference type="GO" id="GO:0016491">
    <property type="term" value="F:oxidoreductase activity"/>
    <property type="evidence" value="ECO:0007669"/>
    <property type="project" value="UniProtKB-KW"/>
</dbReference>
<evidence type="ECO:0000313" key="4">
    <source>
        <dbReference type="Proteomes" id="UP001442841"/>
    </source>
</evidence>
<accession>A0ABZ3FNU5</accession>
<dbReference type="Proteomes" id="UP001442841">
    <property type="component" value="Chromosome"/>
</dbReference>
<feature type="domain" description="Luciferase-like" evidence="2">
    <location>
        <begin position="6"/>
        <end position="295"/>
    </location>
</feature>
<organism evidence="3 4">
    <name type="scientific">Ammonicoccus fulvus</name>
    <dbReference type="NCBI Taxonomy" id="3138240"/>
    <lineage>
        <taxon>Bacteria</taxon>
        <taxon>Bacillati</taxon>
        <taxon>Actinomycetota</taxon>
        <taxon>Actinomycetes</taxon>
        <taxon>Propionibacteriales</taxon>
        <taxon>Propionibacteriaceae</taxon>
        <taxon>Ammonicoccus</taxon>
    </lineage>
</organism>
<dbReference type="NCBIfam" id="TIGR03558">
    <property type="entry name" value="oxido_grp_1"/>
    <property type="match status" value="1"/>
</dbReference>
<sequence>MDIPLSVLDRTRTRAGTTDASALTQTIDRARNAEAAGYHRIWVAEHHGVPGIASGVPALMVQAIAHATEHIRIGSGGVMLPNHRPIVVGQQFAMLTALHGSRIDLGVGRSLGFTKAVRQALGAETAHPEDFKNDIRELRDYLEGHAAITIRPAGIEPPPLFVLGTGTGLAYAAELGLPAVVGGPALWAEPDTFQAYRDNFRPSTQQPEPYLIISADLLIADTAEEAHTLALPEAWAMAASRTHGEFPPLIAPEDIPANPTRKQTEFIEQHLARSIHGTEDEVITRLAALVDHTGADEVMTTASTFDTDALYASDTRLATAWHRA</sequence>
<dbReference type="RefSeq" id="WP_425309177.1">
    <property type="nucleotide sequence ID" value="NZ_CP154795.1"/>
</dbReference>
<keyword evidence="3" id="KW-0560">Oxidoreductase</keyword>
<evidence type="ECO:0000313" key="3">
    <source>
        <dbReference type="EMBL" id="XAN07721.1"/>
    </source>
</evidence>
<dbReference type="Pfam" id="PF00296">
    <property type="entry name" value="Bac_luciferase"/>
    <property type="match status" value="1"/>
</dbReference>
<gene>
    <name evidence="3" type="ORF">AADG42_10550</name>
</gene>
<proteinExistence type="predicted"/>
<evidence type="ECO:0000256" key="1">
    <source>
        <dbReference type="ARBA" id="ARBA00007789"/>
    </source>
</evidence>
<reference evidence="3 4" key="1">
    <citation type="submission" date="2024-04" db="EMBL/GenBank/DDBJ databases">
        <title>Isolation of an actinomycete strain from pig manure.</title>
        <authorList>
            <person name="Gong T."/>
            <person name="Yu Z."/>
            <person name="An M."/>
            <person name="Wei C."/>
            <person name="Yang W."/>
            <person name="Liu L."/>
        </authorList>
    </citation>
    <scope>NUCLEOTIDE SEQUENCE [LARGE SCALE GENOMIC DNA]</scope>
    <source>
        <strain evidence="3 4">ZF39</strain>
    </source>
</reference>
<evidence type="ECO:0000259" key="2">
    <source>
        <dbReference type="Pfam" id="PF00296"/>
    </source>
</evidence>
<dbReference type="Gene3D" id="3.20.20.30">
    <property type="entry name" value="Luciferase-like domain"/>
    <property type="match status" value="1"/>
</dbReference>
<protein>
    <submittedName>
        <fullName evidence="3">MsnO8 family LLM class oxidoreductase</fullName>
        <ecNumber evidence="3">1.-.-.-</ecNumber>
    </submittedName>
</protein>
<dbReference type="EMBL" id="CP154795">
    <property type="protein sequence ID" value="XAN07721.1"/>
    <property type="molecule type" value="Genomic_DNA"/>
</dbReference>
<dbReference type="InterPro" id="IPR011251">
    <property type="entry name" value="Luciferase-like_dom"/>
</dbReference>
<name>A0ABZ3FNU5_9ACTN</name>
<dbReference type="PANTHER" id="PTHR30137">
    <property type="entry name" value="LUCIFERASE-LIKE MONOOXYGENASE"/>
    <property type="match status" value="1"/>
</dbReference>
<dbReference type="InterPro" id="IPR036661">
    <property type="entry name" value="Luciferase-like_sf"/>
</dbReference>